<evidence type="ECO:0000259" key="4">
    <source>
        <dbReference type="PROSITE" id="PS50930"/>
    </source>
</evidence>
<dbReference type="Proteomes" id="UP000438699">
    <property type="component" value="Unassembled WGS sequence"/>
</dbReference>
<sequence>MQPDTIRTVLVDDELPALDELTYLLSVHKDVDIVGTANSAGKAVEEIRRLRPDLVFLDIQMPGRNGFHVLEDISTMPQPPLVVFATAFDEHAIRAFEENAADYILKPVSENRLSITLKRVRAQLSTRQDPDAGEALKKILSDAGIGSGIIRISVEHQGRTMLLNPREVAFFRYENRRVYAYTREQAHACASDLTLDHLEKRLSRLSFFRTNRSELVNLTHVRAYAPWFNGKYVLTMDDNEATDITVTKARVKAFRAAVEL</sequence>
<dbReference type="PROSITE" id="PS50930">
    <property type="entry name" value="HTH_LYTTR"/>
    <property type="match status" value="1"/>
</dbReference>
<dbReference type="PANTHER" id="PTHR48111:SF69">
    <property type="entry name" value="RESPONSE REGULATOR RECEIVER"/>
    <property type="match status" value="1"/>
</dbReference>
<dbReference type="SMART" id="SM00448">
    <property type="entry name" value="REC"/>
    <property type="match status" value="1"/>
</dbReference>
<keyword evidence="2" id="KW-0597">Phosphoprotein</keyword>
<dbReference type="AlphaFoldDB" id="A0A6N6MYD7"/>
<evidence type="ECO:0000313" key="5">
    <source>
        <dbReference type="EMBL" id="KAB1439068.1"/>
    </source>
</evidence>
<dbReference type="PROSITE" id="PS50110">
    <property type="entry name" value="RESPONSE_REGULATORY"/>
    <property type="match status" value="1"/>
</dbReference>
<dbReference type="Pfam" id="PF04397">
    <property type="entry name" value="LytTR"/>
    <property type="match status" value="1"/>
</dbReference>
<accession>A0A6N6MYD7</accession>
<dbReference type="InterPro" id="IPR039420">
    <property type="entry name" value="WalR-like"/>
</dbReference>
<gene>
    <name evidence="5" type="ORF">F8A88_14265</name>
</gene>
<keyword evidence="1" id="KW-0238">DNA-binding</keyword>
<comment type="caution">
    <text evidence="5">The sequence shown here is derived from an EMBL/GenBank/DDBJ whole genome shotgun (WGS) entry which is preliminary data.</text>
</comment>
<dbReference type="EMBL" id="WAIE01000008">
    <property type="protein sequence ID" value="KAB1439068.1"/>
    <property type="molecule type" value="Genomic_DNA"/>
</dbReference>
<dbReference type="InterPro" id="IPR007492">
    <property type="entry name" value="LytTR_DNA-bd_dom"/>
</dbReference>
<dbReference type="GO" id="GO:0000976">
    <property type="term" value="F:transcription cis-regulatory region binding"/>
    <property type="evidence" value="ECO:0007669"/>
    <property type="project" value="TreeGrafter"/>
</dbReference>
<dbReference type="GO" id="GO:0000156">
    <property type="term" value="F:phosphorelay response regulator activity"/>
    <property type="evidence" value="ECO:0007669"/>
    <property type="project" value="TreeGrafter"/>
</dbReference>
<dbReference type="PANTHER" id="PTHR48111">
    <property type="entry name" value="REGULATOR OF RPOS"/>
    <property type="match status" value="1"/>
</dbReference>
<proteinExistence type="predicted"/>
<dbReference type="GO" id="GO:0005829">
    <property type="term" value="C:cytosol"/>
    <property type="evidence" value="ECO:0007669"/>
    <property type="project" value="TreeGrafter"/>
</dbReference>
<evidence type="ECO:0000256" key="1">
    <source>
        <dbReference type="ARBA" id="ARBA00023125"/>
    </source>
</evidence>
<dbReference type="Gene3D" id="3.40.50.2300">
    <property type="match status" value="1"/>
</dbReference>
<dbReference type="SUPFAM" id="SSF52172">
    <property type="entry name" value="CheY-like"/>
    <property type="match status" value="1"/>
</dbReference>
<name>A0A6N6MYD7_9BACT</name>
<dbReference type="InterPro" id="IPR011006">
    <property type="entry name" value="CheY-like_superfamily"/>
</dbReference>
<keyword evidence="6" id="KW-1185">Reference proteome</keyword>
<feature type="modified residue" description="4-aspartylphosphate" evidence="2">
    <location>
        <position position="58"/>
    </location>
</feature>
<organism evidence="5 6">
    <name type="scientific">Pseudodesulfovibrio senegalensis</name>
    <dbReference type="NCBI Taxonomy" id="1721087"/>
    <lineage>
        <taxon>Bacteria</taxon>
        <taxon>Pseudomonadati</taxon>
        <taxon>Thermodesulfobacteriota</taxon>
        <taxon>Desulfovibrionia</taxon>
        <taxon>Desulfovibrionales</taxon>
        <taxon>Desulfovibrionaceae</taxon>
    </lineage>
</organism>
<dbReference type="Pfam" id="PF00072">
    <property type="entry name" value="Response_reg"/>
    <property type="match status" value="1"/>
</dbReference>
<protein>
    <submittedName>
        <fullName evidence="5">Response regulator</fullName>
    </submittedName>
</protein>
<dbReference type="SMART" id="SM00850">
    <property type="entry name" value="LytTR"/>
    <property type="match status" value="1"/>
</dbReference>
<dbReference type="GO" id="GO:0006355">
    <property type="term" value="P:regulation of DNA-templated transcription"/>
    <property type="evidence" value="ECO:0007669"/>
    <property type="project" value="TreeGrafter"/>
</dbReference>
<evidence type="ECO:0000313" key="6">
    <source>
        <dbReference type="Proteomes" id="UP000438699"/>
    </source>
</evidence>
<dbReference type="InterPro" id="IPR001789">
    <property type="entry name" value="Sig_transdc_resp-reg_receiver"/>
</dbReference>
<evidence type="ECO:0000259" key="3">
    <source>
        <dbReference type="PROSITE" id="PS50110"/>
    </source>
</evidence>
<dbReference type="RefSeq" id="WP_151151854.1">
    <property type="nucleotide sequence ID" value="NZ_WAIE01000008.1"/>
</dbReference>
<dbReference type="Gene3D" id="2.40.50.1020">
    <property type="entry name" value="LytTr DNA-binding domain"/>
    <property type="match status" value="1"/>
</dbReference>
<evidence type="ECO:0000256" key="2">
    <source>
        <dbReference type="PROSITE-ProRule" id="PRU00169"/>
    </source>
</evidence>
<reference evidence="5 6" key="1">
    <citation type="journal article" date="2017" name="Int. J. Syst. Evol. Microbiol.">
        <title>Desulfovibrio senegalensis sp. nov., a mesophilic sulfate reducer isolated from marine sediment.</title>
        <authorList>
            <person name="Thioye A."/>
            <person name="Gam Z.B.A."/>
            <person name="Mbengue M."/>
            <person name="Cayol J.L."/>
            <person name="Joseph-Bartoli M."/>
            <person name="Toure-Kane C."/>
            <person name="Labat M."/>
        </authorList>
    </citation>
    <scope>NUCLEOTIDE SEQUENCE [LARGE SCALE GENOMIC DNA]</scope>
    <source>
        <strain evidence="5 6">DSM 101509</strain>
    </source>
</reference>
<dbReference type="OrthoDB" id="1490554at2"/>
<dbReference type="GO" id="GO:0032993">
    <property type="term" value="C:protein-DNA complex"/>
    <property type="evidence" value="ECO:0007669"/>
    <property type="project" value="TreeGrafter"/>
</dbReference>
<feature type="domain" description="Response regulatory" evidence="3">
    <location>
        <begin position="7"/>
        <end position="121"/>
    </location>
</feature>
<feature type="domain" description="HTH LytTR-type" evidence="4">
    <location>
        <begin position="152"/>
        <end position="260"/>
    </location>
</feature>